<dbReference type="InterPro" id="IPR025339">
    <property type="entry name" value="DUF4245"/>
</dbReference>
<keyword evidence="2" id="KW-1133">Transmembrane helix</keyword>
<feature type="region of interest" description="Disordered" evidence="1">
    <location>
        <begin position="1"/>
        <end position="23"/>
    </location>
</feature>
<name>A0A6J7GTN5_9ZZZZ</name>
<protein>
    <submittedName>
        <fullName evidence="3">Unannotated protein</fullName>
    </submittedName>
</protein>
<dbReference type="AlphaFoldDB" id="A0A6J7GTN5"/>
<proteinExistence type="predicted"/>
<reference evidence="3" key="1">
    <citation type="submission" date="2020-05" db="EMBL/GenBank/DDBJ databases">
        <authorList>
            <person name="Chiriac C."/>
            <person name="Salcher M."/>
            <person name="Ghai R."/>
            <person name="Kavagutti S V."/>
        </authorList>
    </citation>
    <scope>NUCLEOTIDE SEQUENCE</scope>
</reference>
<keyword evidence="2" id="KW-0812">Transmembrane</keyword>
<evidence type="ECO:0000313" key="3">
    <source>
        <dbReference type="EMBL" id="CAB4910584.1"/>
    </source>
</evidence>
<sequence>MARQSKSPAVVAELGRPETADEEAARRAENSRLYRARKTVNNLIYSLLATLGVVAIVYFAVPRADIAPNWEINYQQVAADSTSAVAGPLITPALDASWRANIAELTRIDGRAAWKVNFITPSNGFITFEQIFAGDDAGLARIMENMAQTGTLELGANQWWTEFDKNYGGDSSTVSDYALATFGINDLFILRGSATKAEFATVATAVAAAIGKVTP</sequence>
<feature type="transmembrane region" description="Helical" evidence="2">
    <location>
        <begin position="42"/>
        <end position="61"/>
    </location>
</feature>
<evidence type="ECO:0000256" key="1">
    <source>
        <dbReference type="SAM" id="MobiDB-lite"/>
    </source>
</evidence>
<organism evidence="3">
    <name type="scientific">freshwater metagenome</name>
    <dbReference type="NCBI Taxonomy" id="449393"/>
    <lineage>
        <taxon>unclassified sequences</taxon>
        <taxon>metagenomes</taxon>
        <taxon>ecological metagenomes</taxon>
    </lineage>
</organism>
<accession>A0A6J7GTN5</accession>
<evidence type="ECO:0000256" key="2">
    <source>
        <dbReference type="SAM" id="Phobius"/>
    </source>
</evidence>
<dbReference type="Pfam" id="PF14030">
    <property type="entry name" value="DUF4245"/>
    <property type="match status" value="1"/>
</dbReference>
<keyword evidence="2" id="KW-0472">Membrane</keyword>
<dbReference type="EMBL" id="CAFBMB010000167">
    <property type="protein sequence ID" value="CAB4910584.1"/>
    <property type="molecule type" value="Genomic_DNA"/>
</dbReference>
<gene>
    <name evidence="3" type="ORF">UFOPK3516_01474</name>
</gene>